<evidence type="ECO:0000259" key="3">
    <source>
        <dbReference type="Pfam" id="PF09699"/>
    </source>
</evidence>
<evidence type="ECO:0000313" key="4">
    <source>
        <dbReference type="EMBL" id="ADG81013.1"/>
    </source>
</evidence>
<feature type="domain" description="Doubled CXXCH motif" evidence="3">
    <location>
        <begin position="67"/>
        <end position="97"/>
    </location>
</feature>
<dbReference type="PANTHER" id="PTHR35038:SF6">
    <property type="entry name" value="SURFACE LOCALIZED DECAHEME CYTOCHROME C LIPOPROTEIN"/>
    <property type="match status" value="1"/>
</dbReference>
<protein>
    <submittedName>
        <fullName evidence="4">Doubled CXXCH domain protein</fullName>
    </submittedName>
</protein>
<dbReference type="InterPro" id="IPR051829">
    <property type="entry name" value="Multiheme_Cytochr_ET"/>
</dbReference>
<dbReference type="eggNOG" id="COG0484">
    <property type="taxonomic scope" value="Bacteria"/>
</dbReference>
<accession>D5X913</accession>
<dbReference type="Pfam" id="PF09699">
    <property type="entry name" value="Paired_CXXCH_1"/>
    <property type="match status" value="1"/>
</dbReference>
<proteinExistence type="predicted"/>
<dbReference type="InterPro" id="IPR010177">
    <property type="entry name" value="Paired_CXXCH_1"/>
</dbReference>
<dbReference type="PANTHER" id="PTHR35038">
    <property type="entry name" value="DISSIMILATORY SULFITE REDUCTASE SIRA"/>
    <property type="match status" value="1"/>
</dbReference>
<dbReference type="Proteomes" id="UP000002377">
    <property type="component" value="Chromosome"/>
</dbReference>
<gene>
    <name evidence="4" type="ordered locus">TherJR_0120</name>
</gene>
<dbReference type="SUPFAM" id="SSF48695">
    <property type="entry name" value="Multiheme cytochromes"/>
    <property type="match status" value="2"/>
</dbReference>
<dbReference type="RefSeq" id="WP_013119041.1">
    <property type="nucleotide sequence ID" value="NC_014152.1"/>
</dbReference>
<name>D5X913_THEPJ</name>
<keyword evidence="5" id="KW-1185">Reference proteome</keyword>
<keyword evidence="1 2" id="KW-0732">Signal</keyword>
<sequence precursor="true">MRKLGIIAIMTLCLVMLTAGVAFAAHTDKGDRTGWTEMSAKGCDACHGGATKHTSGPHGGYTSTTTRCTACHKVHKAANAKLLPGATVTEACNFCHDITGTNVAPYFASDIPTANIKSAHKVFGTVAGTVYFATYGSLTIPGGDDATGGNATLNTTGTGDLSATAFTCDSCHTPHALAGNVVDKYMGESHVKETTNSLPAGQMKIYLTNRILRRTVNGVDVGATYGSAWCIGCHQGRDNNHAGVFNHPVNASGKGYDLLGVAMNNSASWLNGSNEATVLTKAYALVDTNATPAANADLSFDPRSNKWYAMIATDPLNGDAARPDGNVPYAAGTGPSCQQCHASPRDVDSAFWAGFNTEGAGYPSRGTFPHLSTNPSLLVESGDDFCTNCHGTSNLP</sequence>
<feature type="chain" id="PRO_5003080129" evidence="2">
    <location>
        <begin position="25"/>
        <end position="396"/>
    </location>
</feature>
<evidence type="ECO:0000256" key="1">
    <source>
        <dbReference type="ARBA" id="ARBA00022729"/>
    </source>
</evidence>
<dbReference type="InterPro" id="IPR036280">
    <property type="entry name" value="Multihaem_cyt_sf"/>
</dbReference>
<organism evidence="4 5">
    <name type="scientific">Thermincola potens (strain JR)</name>
    <dbReference type="NCBI Taxonomy" id="635013"/>
    <lineage>
        <taxon>Bacteria</taxon>
        <taxon>Bacillati</taxon>
        <taxon>Bacillota</taxon>
        <taxon>Clostridia</taxon>
        <taxon>Eubacteriales</taxon>
        <taxon>Thermincolaceae</taxon>
        <taxon>Thermincola</taxon>
    </lineage>
</organism>
<dbReference type="HOGENOM" id="CLU_640812_0_0_9"/>
<evidence type="ECO:0000256" key="2">
    <source>
        <dbReference type="SAM" id="SignalP"/>
    </source>
</evidence>
<dbReference type="KEGG" id="tjr:TherJR_0120"/>
<dbReference type="Gene3D" id="1.10.1130.10">
    <property type="entry name" value="Flavocytochrome C3, Chain A"/>
    <property type="match status" value="1"/>
</dbReference>
<dbReference type="EMBL" id="CP002028">
    <property type="protein sequence ID" value="ADG81013.1"/>
    <property type="molecule type" value="Genomic_DNA"/>
</dbReference>
<dbReference type="STRING" id="635013.TherJR_0120"/>
<dbReference type="AlphaFoldDB" id="D5X913"/>
<dbReference type="GO" id="GO:0016491">
    <property type="term" value="F:oxidoreductase activity"/>
    <property type="evidence" value="ECO:0007669"/>
    <property type="project" value="TreeGrafter"/>
</dbReference>
<feature type="signal peptide" evidence="2">
    <location>
        <begin position="1"/>
        <end position="24"/>
    </location>
</feature>
<reference evidence="4 5" key="1">
    <citation type="submission" date="2010-05" db="EMBL/GenBank/DDBJ databases">
        <title>Complete sequence of Thermincola sp. JR.</title>
        <authorList>
            <consortium name="US DOE Joint Genome Institute"/>
            <person name="Lucas S."/>
            <person name="Copeland A."/>
            <person name="Lapidus A."/>
            <person name="Cheng J.-F."/>
            <person name="Bruce D."/>
            <person name="Goodwin L."/>
            <person name="Pitluck S."/>
            <person name="Chertkov O."/>
            <person name="Detter J.C."/>
            <person name="Han C."/>
            <person name="Tapia R."/>
            <person name="Land M."/>
            <person name="Hauser L."/>
            <person name="Kyrpides N."/>
            <person name="Mikhailova N."/>
            <person name="Hazen T.C."/>
            <person name="Woyke T."/>
        </authorList>
    </citation>
    <scope>NUCLEOTIDE SEQUENCE [LARGE SCALE GENOMIC DNA]</scope>
    <source>
        <strain evidence="4 5">JR</strain>
    </source>
</reference>
<evidence type="ECO:0000313" key="5">
    <source>
        <dbReference type="Proteomes" id="UP000002377"/>
    </source>
</evidence>
<dbReference type="OrthoDB" id="9814800at2"/>